<dbReference type="AlphaFoldDB" id="A0A7M3MFX5"/>
<dbReference type="OrthoDB" id="9777685at2"/>
<accession>A0A7M3MFX5</accession>
<organism evidence="3 4">
    <name type="scientific">Oceanidesulfovibrio indonesiensis</name>
    <dbReference type="NCBI Taxonomy" id="54767"/>
    <lineage>
        <taxon>Bacteria</taxon>
        <taxon>Pseudomonadati</taxon>
        <taxon>Thermodesulfobacteriota</taxon>
        <taxon>Desulfovibrionia</taxon>
        <taxon>Desulfovibrionales</taxon>
        <taxon>Desulfovibrionaceae</taxon>
        <taxon>Oceanidesulfovibrio</taxon>
    </lineage>
</organism>
<dbReference type="EMBL" id="QMIE01000005">
    <property type="protein sequence ID" value="TVM18015.1"/>
    <property type="molecule type" value="Genomic_DNA"/>
</dbReference>
<protein>
    <submittedName>
        <fullName evidence="3">Heterodisulfide reductase subunit B</fullName>
    </submittedName>
</protein>
<sequence length="303" mass="32794">MMQTPAYAYYPGCSQTGTAREYDLSVRSVFKALGMELAEVDDWSCCGSTPAHSLDTGLMAALAARNLKQVQKMGLEQALTPCPSCLGALRTASRHLVHPEKRAAMNELLDESLEEDVPSRSILQALLEDYGLDKLREQVVVPLKGLKAVPYYGCLMTRPADLMRFDNPENPTSMDETLKILGATVPEFPFKVECCGASLGVPRQEMVLRLSHNILSMAAQVGGNAVVVACPLCHQNLDLRQSQINRANKSNHNMPVLYITQAIGLALGLMPEELGLNKHAVSVRGLLDTISGDAAVEEKGAAS</sequence>
<keyword evidence="1" id="KW-0560">Oxidoreductase</keyword>
<dbReference type="Proteomes" id="UP000448292">
    <property type="component" value="Unassembled WGS sequence"/>
</dbReference>
<reference evidence="3 4" key="1">
    <citation type="submission" date="2018-06" db="EMBL/GenBank/DDBJ databases">
        <title>Complete genome of Desulfovibrio indonesiensis P37SLT.</title>
        <authorList>
            <person name="Crispim J.S."/>
            <person name="Vidigal P.M.P."/>
            <person name="Silva L.C.F."/>
            <person name="Laguardia C.N."/>
            <person name="Araujo L.C."/>
            <person name="Dias R.S."/>
            <person name="Sousa M.P."/>
            <person name="Paula S.O."/>
            <person name="Silva C."/>
        </authorList>
    </citation>
    <scope>NUCLEOTIDE SEQUENCE [LARGE SCALE GENOMIC DNA]</scope>
    <source>
        <strain evidence="3 4">P37SLT</strain>
    </source>
</reference>
<dbReference type="PANTHER" id="PTHR42947">
    <property type="entry name" value="COB--COM HETERODISULFIDE REDUCTASE SUBUNIT B 1"/>
    <property type="match status" value="1"/>
</dbReference>
<name>A0A7M3MFX5_9BACT</name>
<dbReference type="InterPro" id="IPR004017">
    <property type="entry name" value="Cys_rich_dom"/>
</dbReference>
<feature type="domain" description="Cysteine-rich" evidence="2">
    <location>
        <begin position="7"/>
        <end position="90"/>
    </location>
</feature>
<feature type="domain" description="Cysteine-rich" evidence="2">
    <location>
        <begin position="151"/>
        <end position="237"/>
    </location>
</feature>
<gene>
    <name evidence="3" type="ORF">DPQ33_07090</name>
</gene>
<keyword evidence="4" id="KW-1185">Reference proteome</keyword>
<dbReference type="Pfam" id="PF02754">
    <property type="entry name" value="CCG"/>
    <property type="match status" value="2"/>
</dbReference>
<evidence type="ECO:0000313" key="4">
    <source>
        <dbReference type="Proteomes" id="UP000448292"/>
    </source>
</evidence>
<dbReference type="Gene3D" id="1.20.1050.140">
    <property type="match status" value="1"/>
</dbReference>
<evidence type="ECO:0000259" key="2">
    <source>
        <dbReference type="Pfam" id="PF02754"/>
    </source>
</evidence>
<evidence type="ECO:0000313" key="3">
    <source>
        <dbReference type="EMBL" id="TVM18015.1"/>
    </source>
</evidence>
<dbReference type="InterPro" id="IPR051278">
    <property type="entry name" value="HdrB/HdrD_reductase"/>
</dbReference>
<comment type="caution">
    <text evidence="3">The sequence shown here is derived from an EMBL/GenBank/DDBJ whole genome shotgun (WGS) entry which is preliminary data.</text>
</comment>
<dbReference type="Gene3D" id="3.40.50.11810">
    <property type="match status" value="1"/>
</dbReference>
<evidence type="ECO:0000256" key="1">
    <source>
        <dbReference type="ARBA" id="ARBA00023002"/>
    </source>
</evidence>
<dbReference type="PANTHER" id="PTHR42947:SF1">
    <property type="entry name" value="COB--COM HETERODISULFIDE REDUCTASE SUBUNIT B 1"/>
    <property type="match status" value="1"/>
</dbReference>
<dbReference type="GO" id="GO:0016491">
    <property type="term" value="F:oxidoreductase activity"/>
    <property type="evidence" value="ECO:0007669"/>
    <property type="project" value="UniProtKB-KW"/>
</dbReference>
<proteinExistence type="predicted"/>